<evidence type="ECO:0000313" key="7">
    <source>
        <dbReference type="Proteomes" id="UP000612055"/>
    </source>
</evidence>
<dbReference type="PROSITE" id="PS01360">
    <property type="entry name" value="ZF_MYND_1"/>
    <property type="match status" value="1"/>
</dbReference>
<dbReference type="InterPro" id="IPR002893">
    <property type="entry name" value="Znf_MYND"/>
</dbReference>
<dbReference type="AlphaFoldDB" id="A0A835Y5Z8"/>
<dbReference type="EMBL" id="JAEHOE010000017">
    <property type="protein sequence ID" value="KAG2496785.1"/>
    <property type="molecule type" value="Genomic_DNA"/>
</dbReference>
<organism evidence="6 7">
    <name type="scientific">Edaphochlamys debaryana</name>
    <dbReference type="NCBI Taxonomy" id="47281"/>
    <lineage>
        <taxon>Eukaryota</taxon>
        <taxon>Viridiplantae</taxon>
        <taxon>Chlorophyta</taxon>
        <taxon>core chlorophytes</taxon>
        <taxon>Chlorophyceae</taxon>
        <taxon>CS clade</taxon>
        <taxon>Chlamydomonadales</taxon>
        <taxon>Chlamydomonadales incertae sedis</taxon>
        <taxon>Edaphochlamys</taxon>
    </lineage>
</organism>
<dbReference type="GO" id="GO:0008270">
    <property type="term" value="F:zinc ion binding"/>
    <property type="evidence" value="ECO:0007669"/>
    <property type="project" value="UniProtKB-KW"/>
</dbReference>
<keyword evidence="7" id="KW-1185">Reference proteome</keyword>
<dbReference type="Proteomes" id="UP000612055">
    <property type="component" value="Unassembled WGS sequence"/>
</dbReference>
<sequence>MRFRGVQASPFVERFLGMRLCYVDPDTSEVLTLTVYGAMTPDELVAALLVLQCIRPMGNWVPGFKLALGLMGEDPVQWRVTEVLLPALAAMDEGEPHHMTRDQWETVWLEAAARDLRMVVRTQAPTEPAYATAQQLLLDIADRLPRLELQRPMTYHWPFNIADKFLNTDKMLSTVTAMARLGEEQGHDYASAFGHWMLAAFALKGCPRRPALPLGELRALAAKAEAAGRRLKRCHILAILKATVRLHIEFVQAALTATQGLPDDQAIRLPYSTPEELRAAASGRSAEFAARPVTAPDERGCDGCGVVFVKYLHCGGCRQRRYCGRACQAADWRAGHKQQCKQLAAAAAAEKAGAGAEEDAED</sequence>
<keyword evidence="1" id="KW-0479">Metal-binding</keyword>
<evidence type="ECO:0000259" key="5">
    <source>
        <dbReference type="PROSITE" id="PS50865"/>
    </source>
</evidence>
<evidence type="ECO:0000313" key="6">
    <source>
        <dbReference type="EMBL" id="KAG2496785.1"/>
    </source>
</evidence>
<proteinExistence type="predicted"/>
<evidence type="ECO:0000256" key="1">
    <source>
        <dbReference type="ARBA" id="ARBA00022723"/>
    </source>
</evidence>
<feature type="domain" description="MYND-type" evidence="5">
    <location>
        <begin position="301"/>
        <end position="340"/>
    </location>
</feature>
<dbReference type="Gene3D" id="6.10.140.2220">
    <property type="match status" value="1"/>
</dbReference>
<comment type="caution">
    <text evidence="6">The sequence shown here is derived from an EMBL/GenBank/DDBJ whole genome shotgun (WGS) entry which is preliminary data.</text>
</comment>
<evidence type="ECO:0000256" key="4">
    <source>
        <dbReference type="PROSITE-ProRule" id="PRU00134"/>
    </source>
</evidence>
<dbReference type="OrthoDB" id="550075at2759"/>
<protein>
    <recommendedName>
        <fullName evidence="5">MYND-type domain-containing protein</fullName>
    </recommendedName>
</protein>
<evidence type="ECO:0000256" key="3">
    <source>
        <dbReference type="ARBA" id="ARBA00022833"/>
    </source>
</evidence>
<gene>
    <name evidence="6" type="ORF">HYH03_005193</name>
</gene>
<accession>A0A835Y5Z8</accession>
<evidence type="ECO:0000256" key="2">
    <source>
        <dbReference type="ARBA" id="ARBA00022771"/>
    </source>
</evidence>
<dbReference type="SUPFAM" id="SSF144232">
    <property type="entry name" value="HIT/MYND zinc finger-like"/>
    <property type="match status" value="1"/>
</dbReference>
<reference evidence="6" key="1">
    <citation type="journal article" date="2020" name="bioRxiv">
        <title>Comparative genomics of Chlamydomonas.</title>
        <authorList>
            <person name="Craig R.J."/>
            <person name="Hasan A.R."/>
            <person name="Ness R.W."/>
            <person name="Keightley P.D."/>
        </authorList>
    </citation>
    <scope>NUCLEOTIDE SEQUENCE</scope>
    <source>
        <strain evidence="6">CCAP 11/70</strain>
    </source>
</reference>
<keyword evidence="3" id="KW-0862">Zinc</keyword>
<dbReference type="Pfam" id="PF01753">
    <property type="entry name" value="zf-MYND"/>
    <property type="match status" value="1"/>
</dbReference>
<dbReference type="PROSITE" id="PS50865">
    <property type="entry name" value="ZF_MYND_2"/>
    <property type="match status" value="1"/>
</dbReference>
<keyword evidence="2 4" id="KW-0863">Zinc-finger</keyword>
<name>A0A835Y5Z8_9CHLO</name>